<feature type="transmembrane region" description="Helical" evidence="5">
    <location>
        <begin position="171"/>
        <end position="202"/>
    </location>
</feature>
<evidence type="ECO:0000313" key="7">
    <source>
        <dbReference type="Proteomes" id="UP000419017"/>
    </source>
</evidence>
<feature type="transmembrane region" description="Helical" evidence="5">
    <location>
        <begin position="263"/>
        <end position="281"/>
    </location>
</feature>
<comment type="subcellular location">
    <subcellularLocation>
        <location evidence="5">Cell membrane</location>
        <topology evidence="5">Multi-pass membrane protein</topology>
    </subcellularLocation>
    <subcellularLocation>
        <location evidence="1">Membrane</location>
        <topology evidence="1">Multi-pass membrane protein</topology>
    </subcellularLocation>
</comment>
<evidence type="ECO:0000256" key="3">
    <source>
        <dbReference type="ARBA" id="ARBA00022989"/>
    </source>
</evidence>
<accession>A0A6I8M651</accession>
<dbReference type="PANTHER" id="PTHR43483">
    <property type="entry name" value="MEMBRANE TRANSPORTER PROTEIN HI_0806-RELATED"/>
    <property type="match status" value="1"/>
</dbReference>
<reference evidence="6 7" key="1">
    <citation type="submission" date="2019-10" db="EMBL/GenBank/DDBJ databases">
        <authorList>
            <person name="Blom J."/>
        </authorList>
    </citation>
    <scope>NUCLEOTIDE SEQUENCE [LARGE SCALE GENOMIC DNA]</scope>
    <source>
        <strain evidence="6 7">ES3154-GLU</strain>
    </source>
</reference>
<dbReference type="Proteomes" id="UP000419017">
    <property type="component" value="Unassembled WGS sequence"/>
</dbReference>
<protein>
    <recommendedName>
        <fullName evidence="5">Probable membrane transporter protein</fullName>
    </recommendedName>
</protein>
<keyword evidence="7" id="KW-1185">Reference proteome</keyword>
<organism evidence="6 7">
    <name type="scientific">Oceanivirga miroungae</name>
    <dbReference type="NCBI Taxonomy" id="1130046"/>
    <lineage>
        <taxon>Bacteria</taxon>
        <taxon>Fusobacteriati</taxon>
        <taxon>Fusobacteriota</taxon>
        <taxon>Fusobacteriia</taxon>
        <taxon>Fusobacteriales</taxon>
        <taxon>Leptotrichiaceae</taxon>
        <taxon>Oceanivirga</taxon>
    </lineage>
</organism>
<evidence type="ECO:0000256" key="4">
    <source>
        <dbReference type="ARBA" id="ARBA00023136"/>
    </source>
</evidence>
<gene>
    <name evidence="6" type="ORF">OMES3154_00085</name>
</gene>
<evidence type="ECO:0000313" key="6">
    <source>
        <dbReference type="EMBL" id="VWL84831.1"/>
    </source>
</evidence>
<dbReference type="EMBL" id="CABWIB010000001">
    <property type="protein sequence ID" value="VWL84831.1"/>
    <property type="molecule type" value="Genomic_DNA"/>
</dbReference>
<evidence type="ECO:0000256" key="5">
    <source>
        <dbReference type="RuleBase" id="RU363041"/>
    </source>
</evidence>
<keyword evidence="3 5" id="KW-1133">Transmembrane helix</keyword>
<feature type="transmembrane region" description="Helical" evidence="5">
    <location>
        <begin position="208"/>
        <end position="226"/>
    </location>
</feature>
<proteinExistence type="inferred from homology"/>
<feature type="transmembrane region" description="Helical" evidence="5">
    <location>
        <begin position="78"/>
        <end position="98"/>
    </location>
</feature>
<feature type="transmembrane region" description="Helical" evidence="5">
    <location>
        <begin position="5"/>
        <end position="22"/>
    </location>
</feature>
<feature type="transmembrane region" description="Helical" evidence="5">
    <location>
        <begin position="137"/>
        <end position="159"/>
    </location>
</feature>
<dbReference type="AlphaFoldDB" id="A0A6I8M651"/>
<comment type="similarity">
    <text evidence="5">Belongs to the 4-toluene sulfonate uptake permease (TSUP) (TC 2.A.102) family.</text>
</comment>
<dbReference type="Pfam" id="PF01925">
    <property type="entry name" value="TauE"/>
    <property type="match status" value="2"/>
</dbReference>
<feature type="transmembrane region" description="Helical" evidence="5">
    <location>
        <begin position="238"/>
        <end position="257"/>
    </location>
</feature>
<dbReference type="RefSeq" id="WP_156682887.1">
    <property type="nucleotide sequence ID" value="NZ_CABWIB010000001.1"/>
</dbReference>
<keyword evidence="5" id="KW-1003">Cell membrane</keyword>
<name>A0A6I8M651_9FUSO</name>
<sequence>MTLKILLIVIAILGLYFFYYLVKDSLNNKEEYRDSKINNFWLAILSIIIFFFSTFGISDFALSTVIYTRLKWLKLKDLIGTINIDSMIPTILMALIYLSSVEVGTKTLIVCIVAQIIGGYIGPNIAFVLNEEIIKKIIGVGLIIVSIIVLLGQLGYINATGSLKELDGVRLIIAAICLFIYGVLNNVGIGSFSLTMVTMYLLGLDPRAAFPIMMAATTFSVFVGSLRFIKKGVYNRKIAIYSSTYGLIGVFIAAYIVKSLDTYYIKWIVLFVFLLTSYTLLSKKFKDSIS</sequence>
<keyword evidence="4 5" id="KW-0472">Membrane</keyword>
<feature type="transmembrane region" description="Helical" evidence="5">
    <location>
        <begin position="42"/>
        <end position="66"/>
    </location>
</feature>
<keyword evidence="2 5" id="KW-0812">Transmembrane</keyword>
<dbReference type="InterPro" id="IPR002781">
    <property type="entry name" value="TM_pro_TauE-like"/>
</dbReference>
<dbReference type="GO" id="GO:0005886">
    <property type="term" value="C:plasma membrane"/>
    <property type="evidence" value="ECO:0007669"/>
    <property type="project" value="UniProtKB-SubCell"/>
</dbReference>
<evidence type="ECO:0000256" key="2">
    <source>
        <dbReference type="ARBA" id="ARBA00022692"/>
    </source>
</evidence>
<evidence type="ECO:0000256" key="1">
    <source>
        <dbReference type="ARBA" id="ARBA00004141"/>
    </source>
</evidence>
<dbReference type="PANTHER" id="PTHR43483:SF3">
    <property type="entry name" value="MEMBRANE TRANSPORTER PROTEIN HI_0806-RELATED"/>
    <property type="match status" value="1"/>
</dbReference>